<reference evidence="2" key="2">
    <citation type="submission" date="2020-10" db="EMBL/GenBank/DDBJ databases">
        <title>Comparative genomics of the Acetobacterium genus.</title>
        <authorList>
            <person name="Marshall C."/>
            <person name="May H."/>
            <person name="Norman S."/>
        </authorList>
    </citation>
    <scope>NUCLEOTIDE SEQUENCE</scope>
    <source>
        <strain evidence="2">DER-2019</strain>
    </source>
</reference>
<protein>
    <submittedName>
        <fullName evidence="2">IS3 family transposase</fullName>
    </submittedName>
</protein>
<dbReference type="InterPro" id="IPR001584">
    <property type="entry name" value="Integrase_cat-core"/>
</dbReference>
<dbReference type="OrthoDB" id="9813957at2"/>
<dbReference type="InterPro" id="IPR012337">
    <property type="entry name" value="RNaseH-like_sf"/>
</dbReference>
<reference evidence="2" key="1">
    <citation type="submission" date="2019-10" db="EMBL/GenBank/DDBJ databases">
        <authorList>
            <person name="Ross D.E."/>
            <person name="Gulliver D."/>
        </authorList>
    </citation>
    <scope>NUCLEOTIDE SEQUENCE</scope>
    <source>
        <strain evidence="2">DER-2019</strain>
    </source>
</reference>
<dbReference type="RefSeq" id="WP_148566533.1">
    <property type="nucleotide sequence ID" value="NZ_RXYA01000004.1"/>
</dbReference>
<dbReference type="SUPFAM" id="SSF53098">
    <property type="entry name" value="Ribonuclease H-like"/>
    <property type="match status" value="1"/>
</dbReference>
<name>A0A923KNH2_9FIRM</name>
<organism evidence="2 3">
    <name type="scientific">Acetobacterium paludosum</name>
    <dbReference type="NCBI Taxonomy" id="52693"/>
    <lineage>
        <taxon>Bacteria</taxon>
        <taxon>Bacillati</taxon>
        <taxon>Bacillota</taxon>
        <taxon>Clostridia</taxon>
        <taxon>Eubacteriales</taxon>
        <taxon>Eubacteriaceae</taxon>
        <taxon>Acetobacterium</taxon>
    </lineage>
</organism>
<comment type="caution">
    <text evidence="2">The sequence shown here is derived from an EMBL/GenBank/DDBJ whole genome shotgun (WGS) entry which is preliminary data.</text>
</comment>
<evidence type="ECO:0000313" key="3">
    <source>
        <dbReference type="Proteomes" id="UP000616595"/>
    </source>
</evidence>
<evidence type="ECO:0000259" key="1">
    <source>
        <dbReference type="Pfam" id="PF13333"/>
    </source>
</evidence>
<proteinExistence type="predicted"/>
<accession>A0A923KNH2</accession>
<sequence length="66" mass="7735">MFPPLSLGTPFTLFSIPHKHRSAKSLDYLKLMLSDYVNWYNNIRIHSSLGYLTPMSFRELAYKKVV</sequence>
<dbReference type="GO" id="GO:0015074">
    <property type="term" value="P:DNA integration"/>
    <property type="evidence" value="ECO:0007669"/>
    <property type="project" value="InterPro"/>
</dbReference>
<dbReference type="Proteomes" id="UP000616595">
    <property type="component" value="Unassembled WGS sequence"/>
</dbReference>
<gene>
    <name evidence="2" type="ORF">GH810_02195</name>
</gene>
<evidence type="ECO:0000313" key="2">
    <source>
        <dbReference type="EMBL" id="MBC3887119.1"/>
    </source>
</evidence>
<feature type="domain" description="Integrase catalytic" evidence="1">
    <location>
        <begin position="24"/>
        <end position="59"/>
    </location>
</feature>
<keyword evidence="3" id="KW-1185">Reference proteome</keyword>
<dbReference type="AlphaFoldDB" id="A0A923KNH2"/>
<dbReference type="EMBL" id="WJBD01000002">
    <property type="protein sequence ID" value="MBC3887119.1"/>
    <property type="molecule type" value="Genomic_DNA"/>
</dbReference>
<dbReference type="Pfam" id="PF13333">
    <property type="entry name" value="rve_2"/>
    <property type="match status" value="1"/>
</dbReference>